<comment type="caution">
    <text evidence="5">The sequence shown here is derived from an EMBL/GenBank/DDBJ whole genome shotgun (WGS) entry which is preliminary data.</text>
</comment>
<dbReference type="InterPro" id="IPR016163">
    <property type="entry name" value="Ald_DH_C"/>
</dbReference>
<dbReference type="Pfam" id="PF00171">
    <property type="entry name" value="Aldedh"/>
    <property type="match status" value="1"/>
</dbReference>
<dbReference type="PROSITE" id="PS00687">
    <property type="entry name" value="ALDEHYDE_DEHYDR_GLU"/>
    <property type="match status" value="1"/>
</dbReference>
<organism evidence="5 6">
    <name type="scientific">Oceanobacillus luteolus</name>
    <dbReference type="NCBI Taxonomy" id="1274358"/>
    <lineage>
        <taxon>Bacteria</taxon>
        <taxon>Bacillati</taxon>
        <taxon>Bacillota</taxon>
        <taxon>Bacilli</taxon>
        <taxon>Bacillales</taxon>
        <taxon>Bacillaceae</taxon>
        <taxon>Oceanobacillus</taxon>
    </lineage>
</organism>
<reference evidence="6" key="1">
    <citation type="journal article" date="2019" name="Int. J. Syst. Evol. Microbiol.">
        <title>The Global Catalogue of Microorganisms (GCM) 10K type strain sequencing project: providing services to taxonomists for standard genome sequencing and annotation.</title>
        <authorList>
            <consortium name="The Broad Institute Genomics Platform"/>
            <consortium name="The Broad Institute Genome Sequencing Center for Infectious Disease"/>
            <person name="Wu L."/>
            <person name="Ma J."/>
        </authorList>
    </citation>
    <scope>NUCLEOTIDE SEQUENCE [LARGE SCALE GENOMIC DNA]</scope>
    <source>
        <strain evidence="6">CGMCC 1.12376</strain>
    </source>
</reference>
<dbReference type="InterPro" id="IPR029510">
    <property type="entry name" value="Ald_DH_CS_GLU"/>
</dbReference>
<comment type="similarity">
    <text evidence="3">Belongs to the aldehyde dehydrogenase family.</text>
</comment>
<dbReference type="RefSeq" id="WP_251513385.1">
    <property type="nucleotide sequence ID" value="NZ_JAMBON010000010.1"/>
</dbReference>
<evidence type="ECO:0000313" key="6">
    <source>
        <dbReference type="Proteomes" id="UP001597221"/>
    </source>
</evidence>
<dbReference type="InterPro" id="IPR016161">
    <property type="entry name" value="Ald_DH/histidinol_DH"/>
</dbReference>
<gene>
    <name evidence="5" type="ORF">ACFSBH_07335</name>
</gene>
<proteinExistence type="inferred from homology"/>
<evidence type="ECO:0000313" key="5">
    <source>
        <dbReference type="EMBL" id="MFD1607461.1"/>
    </source>
</evidence>
<dbReference type="InterPro" id="IPR015590">
    <property type="entry name" value="Aldehyde_DH_dom"/>
</dbReference>
<evidence type="ECO:0000256" key="2">
    <source>
        <dbReference type="PROSITE-ProRule" id="PRU10007"/>
    </source>
</evidence>
<dbReference type="Proteomes" id="UP001597221">
    <property type="component" value="Unassembled WGS sequence"/>
</dbReference>
<dbReference type="PROSITE" id="PS00070">
    <property type="entry name" value="ALDEHYDE_DEHYDR_CYS"/>
    <property type="match status" value="1"/>
</dbReference>
<dbReference type="Gene3D" id="3.40.605.10">
    <property type="entry name" value="Aldehyde Dehydrogenase, Chain A, domain 1"/>
    <property type="match status" value="1"/>
</dbReference>
<keyword evidence="1 3" id="KW-0560">Oxidoreductase</keyword>
<keyword evidence="6" id="KW-1185">Reference proteome</keyword>
<dbReference type="PANTHER" id="PTHR11699">
    <property type="entry name" value="ALDEHYDE DEHYDROGENASE-RELATED"/>
    <property type="match status" value="1"/>
</dbReference>
<dbReference type="EMBL" id="JBHUDE010000035">
    <property type="protein sequence ID" value="MFD1607461.1"/>
    <property type="molecule type" value="Genomic_DNA"/>
</dbReference>
<accession>A0ABW4HQ62</accession>
<sequence>MTTNTLVQLNENAAKFISKPKKLFIGGKWVESVSGRTFETRNPATGELLTTVAEGGKEDIELAVRAARDAFDKGPWRTMKPYDRSKLMLKFADLLEEHGEELAHLETLDNGAPLNMTKFFSASAAENIRYFAGWTTKITGSSIPTSVPGKTFTYTRKEPVGVCGQIIPWNGPLMMAVWKLSVALATGNTIVLKPAENTPLTALRLGELVQEAGFPDGVVNIVPGFGGTAGQALVDHPLVDKIAFTGSTAVGKKIMSSAAASVKKVSLELGGKSAHIVFADADYEKAIQNAANSVFYNSGQACIAGSRLFVEKNIYDNFMSDLADYTKNYKVGNGFDPSTVLGPLISERQKERVLGYLDIGQQEGAEILVGGNATEEELANGYFVKPTVVANTNNNMRIAQEEIFGPVVSGIPFTDIDEVIELANQTEYGLGGGVNTTDIRKAHLVADGLRTGTVWVNTYNAMDPAVPFGGYKQSGLGRENGEESLDLYLETKTVWIDLD</sequence>
<evidence type="ECO:0000256" key="3">
    <source>
        <dbReference type="RuleBase" id="RU003345"/>
    </source>
</evidence>
<dbReference type="InterPro" id="IPR016162">
    <property type="entry name" value="Ald_DH_N"/>
</dbReference>
<feature type="domain" description="Aldehyde dehydrogenase" evidence="4">
    <location>
        <begin position="29"/>
        <end position="494"/>
    </location>
</feature>
<protein>
    <submittedName>
        <fullName evidence="5">Aldehyde dehydrogenase family protein</fullName>
    </submittedName>
</protein>
<feature type="active site" evidence="2">
    <location>
        <position position="268"/>
    </location>
</feature>
<evidence type="ECO:0000259" key="4">
    <source>
        <dbReference type="Pfam" id="PF00171"/>
    </source>
</evidence>
<dbReference type="SUPFAM" id="SSF53720">
    <property type="entry name" value="ALDH-like"/>
    <property type="match status" value="1"/>
</dbReference>
<name>A0ABW4HQ62_9BACI</name>
<dbReference type="Gene3D" id="3.40.309.10">
    <property type="entry name" value="Aldehyde Dehydrogenase, Chain A, domain 2"/>
    <property type="match status" value="1"/>
</dbReference>
<evidence type="ECO:0000256" key="1">
    <source>
        <dbReference type="ARBA" id="ARBA00023002"/>
    </source>
</evidence>
<dbReference type="InterPro" id="IPR016160">
    <property type="entry name" value="Ald_DH_CS_CYS"/>
</dbReference>